<protein>
    <submittedName>
        <fullName evidence="1">Uncharacterized protein</fullName>
    </submittedName>
</protein>
<sequence>MVVLPHPDPANDLASFRYGQGLTVGRFTGWPNVSPSGIMQGELAVAVPGLEEPLQGTWLSVRSTSEESPQQKAFDQLVNAVRAATEAPKPADMALEDMLAWVAEGMKNASRDNA</sequence>
<proteinExistence type="predicted"/>
<dbReference type="EMBL" id="JAVFHQ010000041">
    <property type="protein sequence ID" value="KAK4542510.1"/>
    <property type="molecule type" value="Genomic_DNA"/>
</dbReference>
<comment type="caution">
    <text evidence="1">The sequence shown here is derived from an EMBL/GenBank/DDBJ whole genome shotgun (WGS) entry which is preliminary data.</text>
</comment>
<dbReference type="AlphaFoldDB" id="A0AAV9JCK1"/>
<name>A0AAV9JCK1_9PEZI</name>
<reference evidence="1 2" key="1">
    <citation type="submission" date="2021-11" db="EMBL/GenBank/DDBJ databases">
        <title>Black yeast isolated from Biological Soil Crust.</title>
        <authorList>
            <person name="Kurbessoian T."/>
        </authorList>
    </citation>
    <scope>NUCLEOTIDE SEQUENCE [LARGE SCALE GENOMIC DNA]</scope>
    <source>
        <strain evidence="1 2">CCFEE 5522</strain>
    </source>
</reference>
<dbReference type="Proteomes" id="UP001324427">
    <property type="component" value="Unassembled WGS sequence"/>
</dbReference>
<keyword evidence="2" id="KW-1185">Reference proteome</keyword>
<gene>
    <name evidence="1" type="ORF">LTR36_006762</name>
</gene>
<evidence type="ECO:0000313" key="2">
    <source>
        <dbReference type="Proteomes" id="UP001324427"/>
    </source>
</evidence>
<evidence type="ECO:0000313" key="1">
    <source>
        <dbReference type="EMBL" id="KAK4542510.1"/>
    </source>
</evidence>
<organism evidence="1 2">
    <name type="scientific">Oleoguttula mirabilis</name>
    <dbReference type="NCBI Taxonomy" id="1507867"/>
    <lineage>
        <taxon>Eukaryota</taxon>
        <taxon>Fungi</taxon>
        <taxon>Dikarya</taxon>
        <taxon>Ascomycota</taxon>
        <taxon>Pezizomycotina</taxon>
        <taxon>Dothideomycetes</taxon>
        <taxon>Dothideomycetidae</taxon>
        <taxon>Mycosphaerellales</taxon>
        <taxon>Teratosphaeriaceae</taxon>
        <taxon>Oleoguttula</taxon>
    </lineage>
</organism>
<accession>A0AAV9JCK1</accession>